<dbReference type="InterPro" id="IPR017970">
    <property type="entry name" value="Homeobox_CS"/>
</dbReference>
<accession>A0A0N8DSS8</accession>
<keyword evidence="4 8" id="KW-0371">Homeobox</keyword>
<gene>
    <name evidence="11" type="ORF">APZ42_026824</name>
</gene>
<name>A0A0N8DSS8_9CRUS</name>
<dbReference type="AlphaFoldDB" id="A0A0N8DSS8"/>
<feature type="compositionally biased region" description="Basic and acidic residues" evidence="10">
    <location>
        <begin position="1"/>
        <end position="11"/>
    </location>
</feature>
<feature type="region of interest" description="Disordered" evidence="10">
    <location>
        <begin position="1"/>
        <end position="49"/>
    </location>
</feature>
<feature type="compositionally biased region" description="Low complexity" evidence="10">
    <location>
        <begin position="451"/>
        <end position="471"/>
    </location>
</feature>
<dbReference type="PROSITE" id="PS50803">
    <property type="entry name" value="OAR"/>
    <property type="match status" value="1"/>
</dbReference>
<dbReference type="PROSITE" id="PS50071">
    <property type="entry name" value="HOMEOBOX_2"/>
    <property type="match status" value="1"/>
</dbReference>
<comment type="caution">
    <text evidence="11">The sequence shown here is derived from an EMBL/GenBank/DDBJ whole genome shotgun (WGS) entry which is preliminary data.</text>
</comment>
<organism evidence="11 12">
    <name type="scientific">Daphnia magna</name>
    <dbReference type="NCBI Taxonomy" id="35525"/>
    <lineage>
        <taxon>Eukaryota</taxon>
        <taxon>Metazoa</taxon>
        <taxon>Ecdysozoa</taxon>
        <taxon>Arthropoda</taxon>
        <taxon>Crustacea</taxon>
        <taxon>Branchiopoda</taxon>
        <taxon>Diplostraca</taxon>
        <taxon>Cladocera</taxon>
        <taxon>Anomopoda</taxon>
        <taxon>Daphniidae</taxon>
        <taxon>Daphnia</taxon>
    </lineage>
</organism>
<dbReference type="FunFam" id="1.10.10.60:FF:000057">
    <property type="entry name" value="Short stature homeobox 2"/>
    <property type="match status" value="1"/>
</dbReference>
<dbReference type="GO" id="GO:1990837">
    <property type="term" value="F:sequence-specific double-stranded DNA binding"/>
    <property type="evidence" value="ECO:0007669"/>
    <property type="project" value="TreeGrafter"/>
</dbReference>
<feature type="compositionally biased region" description="Polar residues" evidence="10">
    <location>
        <begin position="71"/>
        <end position="83"/>
    </location>
</feature>
<dbReference type="GO" id="GO:0005634">
    <property type="term" value="C:nucleus"/>
    <property type="evidence" value="ECO:0007669"/>
    <property type="project" value="UniProtKB-SubCell"/>
</dbReference>
<evidence type="ECO:0000256" key="6">
    <source>
        <dbReference type="ARBA" id="ARBA00038351"/>
    </source>
</evidence>
<dbReference type="GO" id="GO:0000981">
    <property type="term" value="F:DNA-binding transcription factor activity, RNA polymerase II-specific"/>
    <property type="evidence" value="ECO:0007669"/>
    <property type="project" value="InterPro"/>
</dbReference>
<dbReference type="SUPFAM" id="SSF46689">
    <property type="entry name" value="Homeodomain-like"/>
    <property type="match status" value="1"/>
</dbReference>
<evidence type="ECO:0000256" key="9">
    <source>
        <dbReference type="RuleBase" id="RU000682"/>
    </source>
</evidence>
<reference evidence="11 12" key="1">
    <citation type="submission" date="2016-03" db="EMBL/GenBank/DDBJ databases">
        <title>EvidentialGene: Evidence-directed Construction of Genes on Genomes.</title>
        <authorList>
            <person name="Gilbert D.G."/>
            <person name="Choi J.-H."/>
            <person name="Mockaitis K."/>
            <person name="Colbourne J."/>
            <person name="Pfrender M."/>
        </authorList>
    </citation>
    <scope>NUCLEOTIDE SEQUENCE [LARGE SCALE GENOMIC DNA]</scope>
    <source>
        <strain evidence="11 12">Xinb3</strain>
        <tissue evidence="11">Complete organism</tissue>
    </source>
</reference>
<dbReference type="Proteomes" id="UP000076858">
    <property type="component" value="Unassembled WGS sequence"/>
</dbReference>
<comment type="similarity">
    <text evidence="6">Belongs to the paired homeobox family. Unc-4 subfamily.</text>
</comment>
<proteinExistence type="inferred from homology"/>
<comment type="subcellular location">
    <subcellularLocation>
        <location evidence="1 8 9">Nucleus</location>
    </subcellularLocation>
</comment>
<feature type="compositionally biased region" description="Polar residues" evidence="10">
    <location>
        <begin position="230"/>
        <end position="242"/>
    </location>
</feature>
<evidence type="ECO:0000313" key="11">
    <source>
        <dbReference type="EMBL" id="KZS09081.1"/>
    </source>
</evidence>
<dbReference type="Pfam" id="PF03826">
    <property type="entry name" value="OAR"/>
    <property type="match status" value="1"/>
</dbReference>
<evidence type="ECO:0000256" key="2">
    <source>
        <dbReference type="ARBA" id="ARBA00022473"/>
    </source>
</evidence>
<feature type="region of interest" description="Disordered" evidence="10">
    <location>
        <begin position="230"/>
        <end position="261"/>
    </location>
</feature>
<feature type="DNA-binding region" description="Homeobox" evidence="8">
    <location>
        <begin position="103"/>
        <end position="162"/>
    </location>
</feature>
<evidence type="ECO:0000256" key="7">
    <source>
        <dbReference type="ARBA" id="ARBA00069290"/>
    </source>
</evidence>
<dbReference type="InterPro" id="IPR003654">
    <property type="entry name" value="OAR_dom"/>
</dbReference>
<dbReference type="EMBL" id="LRGB01002121">
    <property type="protein sequence ID" value="KZS09081.1"/>
    <property type="molecule type" value="Genomic_DNA"/>
</dbReference>
<evidence type="ECO:0000256" key="3">
    <source>
        <dbReference type="ARBA" id="ARBA00023125"/>
    </source>
</evidence>
<feature type="region of interest" description="Disordered" evidence="10">
    <location>
        <begin position="446"/>
        <end position="471"/>
    </location>
</feature>
<evidence type="ECO:0000256" key="8">
    <source>
        <dbReference type="PROSITE-ProRule" id="PRU00108"/>
    </source>
</evidence>
<dbReference type="PANTHER" id="PTHR46255:SF3">
    <property type="entry name" value="HOMEOBOX DOMAIN-CONTAINING PROTEIN"/>
    <property type="match status" value="1"/>
</dbReference>
<evidence type="ECO:0000256" key="10">
    <source>
        <dbReference type="SAM" id="MobiDB-lite"/>
    </source>
</evidence>
<evidence type="ECO:0000256" key="5">
    <source>
        <dbReference type="ARBA" id="ARBA00023242"/>
    </source>
</evidence>
<dbReference type="CDD" id="cd00086">
    <property type="entry name" value="homeodomain"/>
    <property type="match status" value="1"/>
</dbReference>
<dbReference type="PANTHER" id="PTHR46255">
    <property type="entry name" value="SHORT STATURE HOMEOBOX"/>
    <property type="match status" value="1"/>
</dbReference>
<dbReference type="InterPro" id="IPR052631">
    <property type="entry name" value="Paired_homeobox_Bicoid"/>
</dbReference>
<dbReference type="STRING" id="35525.A0A0N8DSS8"/>
<dbReference type="OrthoDB" id="6159439at2759"/>
<feature type="region of interest" description="Disordered" evidence="10">
    <location>
        <begin position="71"/>
        <end position="108"/>
    </location>
</feature>
<evidence type="ECO:0000256" key="4">
    <source>
        <dbReference type="ARBA" id="ARBA00023155"/>
    </source>
</evidence>
<dbReference type="Gene3D" id="1.10.10.60">
    <property type="entry name" value="Homeodomain-like"/>
    <property type="match status" value="1"/>
</dbReference>
<dbReference type="InterPro" id="IPR009057">
    <property type="entry name" value="Homeodomain-like_sf"/>
</dbReference>
<keyword evidence="2" id="KW-0217">Developmental protein</keyword>
<evidence type="ECO:0000313" key="12">
    <source>
        <dbReference type="Proteomes" id="UP000076858"/>
    </source>
</evidence>
<dbReference type="SMART" id="SM00389">
    <property type="entry name" value="HOX"/>
    <property type="match status" value="1"/>
</dbReference>
<keyword evidence="5 8" id="KW-0539">Nucleus</keyword>
<protein>
    <recommendedName>
        <fullName evidence="7">Homeobox protein unc-4</fullName>
    </recommendedName>
</protein>
<sequence>MAVLLLDKESQDCLSAKTGYPADSTAHDREEEEENDLKDSSVHRRPSRRQLIFKNDPSSCVNHELLLVQENSKQSQCQQTNSPPASPSADAQHRDLQSGKIKPRRSRTNFTLEQLAELERLFEETHYPDAYMREELSQRLELSEARVQVWFQNRRAKCRKHESQGHGKHDTSILSFDPIGRSVGSHRAFGERAIGASGVHHTLLQHVMAENSLGIHHPRLSISGNSLCNNSASRVSTQQSGATTSLTSSFHHHHHGTSSVKSTSFMTSLAGTTAPTSSISAAERGSRGMDIPSLPLHPFPRLMDASALLAAQQYVSSLNNAKSTPECGSAPSPNPASSSLIVPSATVISADTLVNPVPTTSSLASFFFHPASLAASLAGYPPPPHPWTLSWMNAAAAAAAAAGYGFTTPISPSTTVAMDLTTAVHLRDPFNSIADLRLKAKRHAEELVDVSSSGNNNNNNGDNGPSPNSPL</sequence>
<dbReference type="PROSITE" id="PS00027">
    <property type="entry name" value="HOMEOBOX_1"/>
    <property type="match status" value="1"/>
</dbReference>
<keyword evidence="3 8" id="KW-0238">DNA-binding</keyword>
<evidence type="ECO:0000256" key="1">
    <source>
        <dbReference type="ARBA" id="ARBA00004123"/>
    </source>
</evidence>
<dbReference type="InterPro" id="IPR001356">
    <property type="entry name" value="HD"/>
</dbReference>
<keyword evidence="12" id="KW-1185">Reference proteome</keyword>
<dbReference type="Pfam" id="PF00046">
    <property type="entry name" value="Homeodomain"/>
    <property type="match status" value="1"/>
</dbReference>